<dbReference type="GeneTree" id="ENSGT01070000254998"/>
<dbReference type="InParanoid" id="A0A803J8S4"/>
<organism evidence="4">
    <name type="scientific">Xenopus tropicalis</name>
    <name type="common">Western clawed frog</name>
    <name type="synonym">Silurana tropicalis</name>
    <dbReference type="NCBI Taxonomy" id="8364"/>
    <lineage>
        <taxon>Eukaryota</taxon>
        <taxon>Metazoa</taxon>
        <taxon>Chordata</taxon>
        <taxon>Craniata</taxon>
        <taxon>Vertebrata</taxon>
        <taxon>Euteleostomi</taxon>
        <taxon>Amphibia</taxon>
        <taxon>Batrachia</taxon>
        <taxon>Anura</taxon>
        <taxon>Pipoidea</taxon>
        <taxon>Pipidae</taxon>
        <taxon>Xenopodinae</taxon>
        <taxon>Xenopus</taxon>
        <taxon>Silurana</taxon>
    </lineage>
</organism>
<feature type="region of interest" description="Disordered" evidence="3">
    <location>
        <begin position="1"/>
        <end position="73"/>
    </location>
</feature>
<feature type="compositionally biased region" description="Polar residues" evidence="3">
    <location>
        <begin position="330"/>
        <end position="342"/>
    </location>
</feature>
<feature type="compositionally biased region" description="Low complexity" evidence="3">
    <location>
        <begin position="48"/>
        <end position="59"/>
    </location>
</feature>
<name>A0A803J8S4_XENTR</name>
<feature type="compositionally biased region" description="Polar residues" evidence="3">
    <location>
        <begin position="350"/>
        <end position="362"/>
    </location>
</feature>
<dbReference type="Ensembl" id="ENSXETT00000116551">
    <property type="protein sequence ID" value="ENSXETP00000104223"/>
    <property type="gene ID" value="ENSXETG00000044501"/>
</dbReference>
<evidence type="ECO:0000256" key="1">
    <source>
        <dbReference type="ARBA" id="ARBA00061640"/>
    </source>
</evidence>
<feature type="compositionally biased region" description="Polar residues" evidence="3">
    <location>
        <begin position="60"/>
        <end position="73"/>
    </location>
</feature>
<feature type="coiled-coil region" evidence="2">
    <location>
        <begin position="134"/>
        <end position="168"/>
    </location>
</feature>
<dbReference type="FunFam" id="3.30.70.1820:FF:000002">
    <property type="entry name" value="LINE-1 retrotransposable element ORF1 protein"/>
    <property type="match status" value="1"/>
</dbReference>
<keyword evidence="2" id="KW-0175">Coiled coil</keyword>
<dbReference type="AlphaFoldDB" id="A0A803J8S4"/>
<feature type="region of interest" description="Disordered" evidence="3">
    <location>
        <begin position="330"/>
        <end position="369"/>
    </location>
</feature>
<proteinExistence type="inferred from homology"/>
<dbReference type="FunCoup" id="A0A803J8S4">
    <property type="interactions" value="275"/>
</dbReference>
<reference evidence="4" key="2">
    <citation type="submission" date="2021-03" db="UniProtKB">
        <authorList>
            <consortium name="Ensembl"/>
        </authorList>
    </citation>
    <scope>IDENTIFICATION</scope>
</reference>
<evidence type="ECO:0008006" key="5">
    <source>
        <dbReference type="Google" id="ProtNLM"/>
    </source>
</evidence>
<dbReference type="PANTHER" id="PTHR11505">
    <property type="entry name" value="L1 TRANSPOSABLE ELEMENT-RELATED"/>
    <property type="match status" value="1"/>
</dbReference>
<protein>
    <recommendedName>
        <fullName evidence="5">L1 transposable element RRM domain-containing protein</fullName>
    </recommendedName>
</protein>
<reference evidence="4" key="1">
    <citation type="journal article" date="2010" name="Science">
        <title>The genome of the Western clawed frog Xenopus tropicalis.</title>
        <authorList>
            <person name="Hellsten U."/>
            <person name="Harland R.M."/>
            <person name="Gilchrist M.J."/>
            <person name="Hendrix D."/>
            <person name="Jurka J."/>
            <person name="Kapitonov V."/>
            <person name="Ovcharenko I."/>
            <person name="Putnam N.H."/>
            <person name="Shu S."/>
            <person name="Taher L."/>
            <person name="Blitz I.L."/>
            <person name="Blumberg B."/>
            <person name="Dichmann D.S."/>
            <person name="Dubchak I."/>
            <person name="Amaya E."/>
            <person name="Detter J.C."/>
            <person name="Fletcher R."/>
            <person name="Gerhard D.S."/>
            <person name="Goodstein D."/>
            <person name="Graves T."/>
            <person name="Grigoriev I.V."/>
            <person name="Grimwood J."/>
            <person name="Kawashima T."/>
            <person name="Lindquist E."/>
            <person name="Lucas S.M."/>
            <person name="Mead P.E."/>
            <person name="Mitros T."/>
            <person name="Ogino H."/>
            <person name="Ohta Y."/>
            <person name="Poliakov A.V."/>
            <person name="Pollet N."/>
            <person name="Robert J."/>
            <person name="Salamov A."/>
            <person name="Sater A.K."/>
            <person name="Schmutz J."/>
            <person name="Terry A."/>
            <person name="Vize P.D."/>
            <person name="Warren W.C."/>
            <person name="Wells D."/>
            <person name="Wills A."/>
            <person name="Wilson R.K."/>
            <person name="Zimmerman L.B."/>
            <person name="Zorn A.M."/>
            <person name="Grainger R."/>
            <person name="Grammer T."/>
            <person name="Khokha M.K."/>
            <person name="Richardson P.M."/>
            <person name="Rokhsar D.S."/>
        </authorList>
    </citation>
    <scope>NUCLEOTIDE SEQUENCE [LARGE SCALE GENOMIC DNA]</scope>
    <source>
        <strain evidence="4">Nigerian</strain>
    </source>
</reference>
<accession>A0A803J8S4</accession>
<evidence type="ECO:0000313" key="4">
    <source>
        <dbReference type="Ensembl" id="ENSXETP00000104223"/>
    </source>
</evidence>
<dbReference type="InterPro" id="IPR004244">
    <property type="entry name" value="Transposase_22"/>
</dbReference>
<comment type="similarity">
    <text evidence="1">Belongs to the transposase 22 family.</text>
</comment>
<dbReference type="Gene3D" id="3.30.70.1820">
    <property type="entry name" value="L1 transposable element, RRM domain"/>
    <property type="match status" value="1"/>
</dbReference>
<sequence>MGRKKRQEQHVTISPYLQRTAPQESQATSQDGAGCEHDTQVPPTLDFSPSSSAGSSPPGTQIQSGQSTMYTDMGNAETQPVTAQILRGQLQQLRTDLTTTITQTVSAAVSHAMREIQRDLTDLGERTDKLETYTDDIAQRIANLEEENTILRDELIQVKDSCEDLENRSRRQNLHIRGVPEEIGATELREYIQALCSTLCPGMAAELWRLDRAHRSLGPRPPISKPPRDIGVRFHYYESKEAVLTATRAAKLIEFQGHKVQIYSDISPVTLAKRRELRPVTRLLQERKIPYRWGYPFKLIVARQGQTYILQNPNNSRKFLAALGIQMKNNSTPERNAPTKPQLQPIWNKVPTTNRGPNLTLSPSPPRAS</sequence>
<evidence type="ECO:0000256" key="2">
    <source>
        <dbReference type="SAM" id="Coils"/>
    </source>
</evidence>
<feature type="compositionally biased region" description="Polar residues" evidence="3">
    <location>
        <begin position="10"/>
        <end position="31"/>
    </location>
</feature>
<evidence type="ECO:0000256" key="3">
    <source>
        <dbReference type="SAM" id="MobiDB-lite"/>
    </source>
</evidence>